<comment type="caution">
    <text evidence="1">The sequence shown here is derived from an EMBL/GenBank/DDBJ whole genome shotgun (WGS) entry which is preliminary data.</text>
</comment>
<protein>
    <submittedName>
        <fullName evidence="1">Unnamed protein product</fullName>
    </submittedName>
</protein>
<sequence>MTIDIFTGSYIFERKVSVIGLLCVGSENDGDDKRYKFVSRTRSYHGYTIGSLSIGDGSRKSPFKPILLSDEQTPKVTNFYSYRTQKGTEEEYTKELLAELKQCFIDNDPSTICGVIFETVGGSTIGTPTPPKGYLDGHNAFCDKYGALFMLDEFICGMGRCGYPFSFMHPDFSLSNGTGPDICTVGKTIGSGFVTLAGVLISPKIKKAFDEGSGCIMGAQTYHSHDFNCRVGLAVQKKIYDNNLIENWRVVGAYLKEQLQIKLKDNKIVGDISGAGDFLSIEAVKDKATKEHLIQN</sequence>
<name>A0ACB5T4N9_AMBMO</name>
<dbReference type="Proteomes" id="UP001165064">
    <property type="component" value="Unassembled WGS sequence"/>
</dbReference>
<organism evidence="1 2">
    <name type="scientific">Ambrosiozyma monospora</name>
    <name type="common">Yeast</name>
    <name type="synonym">Endomycopsis monosporus</name>
    <dbReference type="NCBI Taxonomy" id="43982"/>
    <lineage>
        <taxon>Eukaryota</taxon>
        <taxon>Fungi</taxon>
        <taxon>Dikarya</taxon>
        <taxon>Ascomycota</taxon>
        <taxon>Saccharomycotina</taxon>
        <taxon>Pichiomycetes</taxon>
        <taxon>Pichiales</taxon>
        <taxon>Pichiaceae</taxon>
        <taxon>Ambrosiozyma</taxon>
    </lineage>
</organism>
<dbReference type="EMBL" id="BSXS01003342">
    <property type="protein sequence ID" value="GME81087.1"/>
    <property type="molecule type" value="Genomic_DNA"/>
</dbReference>
<evidence type="ECO:0000313" key="1">
    <source>
        <dbReference type="EMBL" id="GME81087.1"/>
    </source>
</evidence>
<gene>
    <name evidence="1" type="ORF">Amon02_000475400</name>
</gene>
<keyword evidence="2" id="KW-1185">Reference proteome</keyword>
<proteinExistence type="predicted"/>
<reference evidence="1" key="1">
    <citation type="submission" date="2023-04" db="EMBL/GenBank/DDBJ databases">
        <title>Ambrosiozyma monospora NBRC 10751.</title>
        <authorList>
            <person name="Ichikawa N."/>
            <person name="Sato H."/>
            <person name="Tonouchi N."/>
        </authorList>
    </citation>
    <scope>NUCLEOTIDE SEQUENCE</scope>
    <source>
        <strain evidence="1">NBRC 10751</strain>
    </source>
</reference>
<accession>A0ACB5T4N9</accession>
<evidence type="ECO:0000313" key="2">
    <source>
        <dbReference type="Proteomes" id="UP001165064"/>
    </source>
</evidence>